<dbReference type="Gene3D" id="3.40.50.300">
    <property type="entry name" value="P-loop containing nucleotide triphosphate hydrolases"/>
    <property type="match status" value="2"/>
</dbReference>
<protein>
    <recommendedName>
        <fullName evidence="8">Cobyrinate a,c-diamide synthase</fullName>
        <ecNumber evidence="8">6.3.5.11</ecNumber>
    </recommendedName>
    <alternativeName>
        <fullName evidence="8">Cobyrinic acid a,c-diamide synthetase</fullName>
    </alternativeName>
</protein>
<comment type="catalytic activity">
    <reaction evidence="8">
        <text>cob(II)yrinate + 2 L-glutamine + 2 ATP + 2 H2O = cob(II)yrinate a,c diamide + 2 L-glutamate + 2 ADP + 2 phosphate + 2 H(+)</text>
        <dbReference type="Rhea" id="RHEA:26289"/>
        <dbReference type="ChEBI" id="CHEBI:15377"/>
        <dbReference type="ChEBI" id="CHEBI:15378"/>
        <dbReference type="ChEBI" id="CHEBI:29985"/>
        <dbReference type="ChEBI" id="CHEBI:30616"/>
        <dbReference type="ChEBI" id="CHEBI:43474"/>
        <dbReference type="ChEBI" id="CHEBI:58359"/>
        <dbReference type="ChEBI" id="CHEBI:58537"/>
        <dbReference type="ChEBI" id="CHEBI:58894"/>
        <dbReference type="ChEBI" id="CHEBI:456216"/>
        <dbReference type="EC" id="6.3.5.11"/>
    </reaction>
</comment>
<sequence>MGSKATHSKTGFLIGGTSSGSGKTTLSLGIMAALKRRGFEVAPFKVGPDYIDPGHHRRVTGRPSRNLDGWMLSREYCREAFSRSMDQADLAVVEGVMGLFDGFSGTDEAGSSAQMAKWIGLPVILVVNAASMARSAAALVTGFENFDPELNFLGVVFNNIGSKSHLNYLTEALSVHSDLPCLGGIPRDEALRIPERHLGLVTDEEHILSGTETDHLADTVEAHINLDLLLERAGELHLFRREPEGQTREKTQSVKIGVAMDSAFCFYYPDNLETLEKAGATLAYFSPTEDESLPEGVCGLYFGGGYPELFAEALSGNTAMRRAVKAAADSGMPVYGECGGLMYLSEAITDFDGTRWEMTGCLPLETRMQEKRCALGYREITLKESSLLGPSGTTVRGHEFHYSKPVGEPPEDRIYRVTPRIDRTLPDEGYVKGNTLGSYVHLHFGSSAGVGEAFVARCNAYKESTKR</sequence>
<comment type="pathway">
    <text evidence="8">Cofactor biosynthesis; adenosylcobalamin biosynthesis; cob(II)yrinate a,c-diamide from sirohydrochlorin (anaerobic route): step 10/10.</text>
</comment>
<comment type="similarity">
    <text evidence="8">Belongs to the CobB/CbiA family.</text>
</comment>
<dbReference type="InterPro" id="IPR027417">
    <property type="entry name" value="P-loop_NTPase"/>
</dbReference>
<keyword evidence="12" id="KW-1185">Reference proteome</keyword>
<dbReference type="InterPro" id="IPR002586">
    <property type="entry name" value="CobQ/CobB/MinD/ParA_Nub-bd_dom"/>
</dbReference>
<feature type="domain" description="CobQ/CobB/MinD/ParA nucleotide binding" evidence="9">
    <location>
        <begin position="14"/>
        <end position="198"/>
    </location>
</feature>
<feature type="domain" description="CobB/CobQ-like glutamine amidotransferase" evidence="10">
    <location>
        <begin position="255"/>
        <end position="447"/>
    </location>
</feature>
<dbReference type="Proteomes" id="UP000198870">
    <property type="component" value="Unassembled WGS sequence"/>
</dbReference>
<keyword evidence="5 8" id="KW-0067">ATP-binding</keyword>
<dbReference type="CDD" id="cd05388">
    <property type="entry name" value="CobB_N"/>
    <property type="match status" value="1"/>
</dbReference>
<dbReference type="SUPFAM" id="SSF52317">
    <property type="entry name" value="Class I glutamine amidotransferase-like"/>
    <property type="match status" value="1"/>
</dbReference>
<evidence type="ECO:0000259" key="10">
    <source>
        <dbReference type="Pfam" id="PF07685"/>
    </source>
</evidence>
<name>A0A1G5JBX6_9BACT</name>
<evidence type="ECO:0000313" key="12">
    <source>
        <dbReference type="Proteomes" id="UP000198870"/>
    </source>
</evidence>
<proteinExistence type="inferred from homology"/>
<keyword evidence="3 8" id="KW-0436">Ligase</keyword>
<comment type="cofactor">
    <cofactor evidence="1 8">
        <name>Mg(2+)</name>
        <dbReference type="ChEBI" id="CHEBI:18420"/>
    </cofactor>
</comment>
<dbReference type="OrthoDB" id="9764035at2"/>
<dbReference type="InterPro" id="IPR029062">
    <property type="entry name" value="Class_I_gatase-like"/>
</dbReference>
<evidence type="ECO:0000313" key="11">
    <source>
        <dbReference type="EMBL" id="SCY85866.1"/>
    </source>
</evidence>
<evidence type="ECO:0000256" key="8">
    <source>
        <dbReference type="HAMAP-Rule" id="MF_00027"/>
    </source>
</evidence>
<dbReference type="HAMAP" id="MF_00027">
    <property type="entry name" value="CobB_CbiA"/>
    <property type="match status" value="1"/>
</dbReference>
<dbReference type="PANTHER" id="PTHR43873">
    <property type="entry name" value="COBYRINATE A,C-DIAMIDE SYNTHASE"/>
    <property type="match status" value="1"/>
</dbReference>
<dbReference type="InterPro" id="IPR011698">
    <property type="entry name" value="GATase_3"/>
</dbReference>
<dbReference type="CDD" id="cd03130">
    <property type="entry name" value="GATase1_CobB"/>
    <property type="match status" value="1"/>
</dbReference>
<comment type="miscellaneous">
    <text evidence="8">The a and c carboxylates of cobyrinate are activated for nucleophilic attack via formation of a phosphorylated intermediate by ATP. CbiA catalyzes first the amidation of the c-carboxylate, and then that of the a-carboxylate.</text>
</comment>
<dbReference type="NCBIfam" id="TIGR00379">
    <property type="entry name" value="cobB"/>
    <property type="match status" value="1"/>
</dbReference>
<dbReference type="AlphaFoldDB" id="A0A1G5JBX6"/>
<dbReference type="Pfam" id="PF01656">
    <property type="entry name" value="CbiA"/>
    <property type="match status" value="1"/>
</dbReference>
<keyword evidence="2 8" id="KW-0169">Cobalamin biosynthesis</keyword>
<keyword evidence="7 8" id="KW-0315">Glutamine amidotransferase</keyword>
<keyword evidence="4 8" id="KW-0547">Nucleotide-binding</keyword>
<evidence type="ECO:0000256" key="6">
    <source>
        <dbReference type="ARBA" id="ARBA00022842"/>
    </source>
</evidence>
<dbReference type="EMBL" id="FMUX01000028">
    <property type="protein sequence ID" value="SCY85866.1"/>
    <property type="molecule type" value="Genomic_DNA"/>
</dbReference>
<organism evidence="11 12">
    <name type="scientific">Desulfoluna spongiiphila</name>
    <dbReference type="NCBI Taxonomy" id="419481"/>
    <lineage>
        <taxon>Bacteria</taxon>
        <taxon>Pseudomonadati</taxon>
        <taxon>Thermodesulfobacteriota</taxon>
        <taxon>Desulfobacteria</taxon>
        <taxon>Desulfobacterales</taxon>
        <taxon>Desulfolunaceae</taxon>
        <taxon>Desulfoluna</taxon>
    </lineage>
</organism>
<dbReference type="RefSeq" id="WP_092215240.1">
    <property type="nucleotide sequence ID" value="NZ_FMUX01000028.1"/>
</dbReference>
<evidence type="ECO:0000256" key="2">
    <source>
        <dbReference type="ARBA" id="ARBA00022573"/>
    </source>
</evidence>
<dbReference type="PANTHER" id="PTHR43873:SF1">
    <property type="entry name" value="COBYRINATE A,C-DIAMIDE SYNTHASE"/>
    <property type="match status" value="1"/>
</dbReference>
<evidence type="ECO:0000256" key="1">
    <source>
        <dbReference type="ARBA" id="ARBA00001946"/>
    </source>
</evidence>
<dbReference type="NCBIfam" id="NF002204">
    <property type="entry name" value="PRK01077.1"/>
    <property type="match status" value="1"/>
</dbReference>
<evidence type="ECO:0000256" key="7">
    <source>
        <dbReference type="ARBA" id="ARBA00022962"/>
    </source>
</evidence>
<comment type="function">
    <text evidence="8">Catalyzes the ATP-dependent amidation of the two carboxylate groups at positions a and c of cobyrinate, using either L-glutamine or ammonia as the nitrogen source.</text>
</comment>
<evidence type="ECO:0000259" key="9">
    <source>
        <dbReference type="Pfam" id="PF01656"/>
    </source>
</evidence>
<dbReference type="EC" id="6.3.5.11" evidence="8"/>
<feature type="active site" description="Nucleophile" evidence="8">
    <location>
        <position position="338"/>
    </location>
</feature>
<keyword evidence="6 8" id="KW-0460">Magnesium</keyword>
<dbReference type="Pfam" id="PF07685">
    <property type="entry name" value="GATase_3"/>
    <property type="match status" value="1"/>
</dbReference>
<dbReference type="STRING" id="419481.SAMN05216233_12814"/>
<evidence type="ECO:0000256" key="5">
    <source>
        <dbReference type="ARBA" id="ARBA00022840"/>
    </source>
</evidence>
<accession>A0A1G5JBX6</accession>
<dbReference type="InterPro" id="IPR004484">
    <property type="entry name" value="CbiA/CobB_synth"/>
</dbReference>
<reference evidence="11 12" key="1">
    <citation type="submission" date="2016-10" db="EMBL/GenBank/DDBJ databases">
        <authorList>
            <person name="de Groot N.N."/>
        </authorList>
    </citation>
    <scope>NUCLEOTIDE SEQUENCE [LARGE SCALE GENOMIC DNA]</scope>
    <source>
        <strain evidence="11 12">AA1</strain>
    </source>
</reference>
<evidence type="ECO:0000256" key="4">
    <source>
        <dbReference type="ARBA" id="ARBA00022741"/>
    </source>
</evidence>
<evidence type="ECO:0000256" key="3">
    <source>
        <dbReference type="ARBA" id="ARBA00022598"/>
    </source>
</evidence>
<dbReference type="Gene3D" id="3.40.50.880">
    <property type="match status" value="1"/>
</dbReference>
<feature type="site" description="Increases nucleophilicity of active site Cys" evidence="8">
    <location>
        <position position="441"/>
    </location>
</feature>
<comment type="domain">
    <text evidence="8">Comprises of two domains. The C-terminal domain contains the binding site for glutamine and catalyzes the hydrolysis of this substrate to glutamate and ammonia. The N-terminal domain is anticipated to bind ATP and cobyrinate and catalyzes the ultimate synthesis of the diamide product. The ammonia produced via the glutaminase domain is probably translocated to the adjacent domain via a molecular tunnel, where it reacts with an activated intermediate.</text>
</comment>
<gene>
    <name evidence="8" type="primary">cbiA</name>
    <name evidence="11" type="ORF">SAMN05216233_12814</name>
</gene>
<dbReference type="UniPathway" id="UPA00148">
    <property type="reaction ID" value="UER00231"/>
</dbReference>
<dbReference type="PROSITE" id="PS51274">
    <property type="entry name" value="GATASE_COBBQ"/>
    <property type="match status" value="1"/>
</dbReference>
<dbReference type="GO" id="GO:0009236">
    <property type="term" value="P:cobalamin biosynthetic process"/>
    <property type="evidence" value="ECO:0007669"/>
    <property type="project" value="UniProtKB-UniRule"/>
</dbReference>
<dbReference type="GO" id="GO:0005524">
    <property type="term" value="F:ATP binding"/>
    <property type="evidence" value="ECO:0007669"/>
    <property type="project" value="UniProtKB-UniRule"/>
</dbReference>
<dbReference type="GO" id="GO:0042242">
    <property type="term" value="F:cobyrinic acid a,c-diamide synthase activity"/>
    <property type="evidence" value="ECO:0007669"/>
    <property type="project" value="UniProtKB-UniRule"/>
</dbReference>
<dbReference type="SUPFAM" id="SSF52540">
    <property type="entry name" value="P-loop containing nucleoside triphosphate hydrolases"/>
    <property type="match status" value="1"/>
</dbReference>